<organism evidence="2">
    <name type="scientific">hydrocarbon metagenome</name>
    <dbReference type="NCBI Taxonomy" id="938273"/>
    <lineage>
        <taxon>unclassified sequences</taxon>
        <taxon>metagenomes</taxon>
        <taxon>ecological metagenomes</taxon>
    </lineage>
</organism>
<dbReference type="Pfam" id="PF09880">
    <property type="entry name" value="EhaE"/>
    <property type="match status" value="1"/>
</dbReference>
<proteinExistence type="predicted"/>
<protein>
    <submittedName>
        <fullName evidence="2">Energy conserving hydrogenase eha transmembrane protein e</fullName>
    </submittedName>
</protein>
<dbReference type="InterPro" id="IPR011317">
    <property type="entry name" value="Prd_NiFe_hyd_3_EhaE"/>
</dbReference>
<feature type="transmembrane region" description="Helical" evidence="1">
    <location>
        <begin position="60"/>
        <end position="78"/>
    </location>
</feature>
<keyword evidence="1 2" id="KW-0812">Transmembrane</keyword>
<evidence type="ECO:0000313" key="2">
    <source>
        <dbReference type="EMBL" id="KUG14623.1"/>
    </source>
</evidence>
<reference evidence="2" key="1">
    <citation type="journal article" date="2015" name="Proc. Natl. Acad. Sci. U.S.A.">
        <title>Networks of energetic and metabolic interactions define dynamics in microbial communities.</title>
        <authorList>
            <person name="Embree M."/>
            <person name="Liu J.K."/>
            <person name="Al-Bassam M.M."/>
            <person name="Zengler K."/>
        </authorList>
    </citation>
    <scope>NUCLEOTIDE SEQUENCE</scope>
</reference>
<evidence type="ECO:0000256" key="1">
    <source>
        <dbReference type="SAM" id="Phobius"/>
    </source>
</evidence>
<keyword evidence="1" id="KW-0472">Membrane</keyword>
<accession>A0A0W8F184</accession>
<dbReference type="AlphaFoldDB" id="A0A0W8F184"/>
<name>A0A0W8F184_9ZZZZ</name>
<feature type="transmembrane region" description="Helical" evidence="1">
    <location>
        <begin position="6"/>
        <end position="27"/>
    </location>
</feature>
<feature type="transmembrane region" description="Helical" evidence="1">
    <location>
        <begin position="34"/>
        <end position="54"/>
    </location>
</feature>
<gene>
    <name evidence="2" type="ORF">ASZ90_015739</name>
</gene>
<keyword evidence="1" id="KW-1133">Transmembrane helix</keyword>
<comment type="caution">
    <text evidence="2">The sequence shown here is derived from an EMBL/GenBank/DDBJ whole genome shotgun (WGS) entry which is preliminary data.</text>
</comment>
<sequence>MQEGSHLTPEFLLGGFLLLAGTAAVVFPRPKTYLVRIINLELPAWGLLLLMLAYNETLALLTFGGVSAITVYILVRVLQKTEGP</sequence>
<dbReference type="EMBL" id="LNQE01001637">
    <property type="protein sequence ID" value="KUG14623.1"/>
    <property type="molecule type" value="Genomic_DNA"/>
</dbReference>